<comment type="caution">
    <text evidence="1">The sequence shown here is derived from an EMBL/GenBank/DDBJ whole genome shotgun (WGS) entry which is preliminary data.</text>
</comment>
<evidence type="ECO:0000313" key="2">
    <source>
        <dbReference type="Proteomes" id="UP001202328"/>
    </source>
</evidence>
<reference evidence="1" key="1">
    <citation type="submission" date="2022-04" db="EMBL/GenBank/DDBJ databases">
        <title>A functionally conserved STORR gene fusion in Papaver species that diverged 16.8 million years ago.</title>
        <authorList>
            <person name="Catania T."/>
        </authorList>
    </citation>
    <scope>NUCLEOTIDE SEQUENCE</scope>
    <source>
        <strain evidence="1">S-188037</strain>
    </source>
</reference>
<keyword evidence="2" id="KW-1185">Reference proteome</keyword>
<accession>A0AAD4SK86</accession>
<evidence type="ECO:0000313" key="1">
    <source>
        <dbReference type="EMBL" id="KAI3909678.1"/>
    </source>
</evidence>
<organism evidence="1 2">
    <name type="scientific">Papaver atlanticum</name>
    <dbReference type="NCBI Taxonomy" id="357466"/>
    <lineage>
        <taxon>Eukaryota</taxon>
        <taxon>Viridiplantae</taxon>
        <taxon>Streptophyta</taxon>
        <taxon>Embryophyta</taxon>
        <taxon>Tracheophyta</taxon>
        <taxon>Spermatophyta</taxon>
        <taxon>Magnoliopsida</taxon>
        <taxon>Ranunculales</taxon>
        <taxon>Papaveraceae</taxon>
        <taxon>Papaveroideae</taxon>
        <taxon>Papaver</taxon>
    </lineage>
</organism>
<sequence>GLADEAAIGRRRSRQHIIRAAFERAITPKKLLEDNIMDSLEELYARTDRLHWVGSGGWLRKIRKLAFSDAKLLFFFLLRQRVKKADSSDSEEVSIEIRISSIQNSSQQFEDYNPDWRWSLIMNLRIAHQQSKLTHRSWMNIMLANVFFSYSKILSG</sequence>
<feature type="non-terminal residue" evidence="1">
    <location>
        <position position="156"/>
    </location>
</feature>
<dbReference type="EMBL" id="JAJJMB010010315">
    <property type="protein sequence ID" value="KAI3909678.1"/>
    <property type="molecule type" value="Genomic_DNA"/>
</dbReference>
<protein>
    <submittedName>
        <fullName evidence="1">Uncharacterized protein</fullName>
    </submittedName>
</protein>
<gene>
    <name evidence="1" type="ORF">MKW98_014095</name>
</gene>
<dbReference type="AlphaFoldDB" id="A0AAD4SK86"/>
<dbReference type="Proteomes" id="UP001202328">
    <property type="component" value="Unassembled WGS sequence"/>
</dbReference>
<name>A0AAD4SK86_9MAGN</name>
<proteinExistence type="predicted"/>